<dbReference type="EMBL" id="GGEC01058848">
    <property type="protein sequence ID" value="MBX39332.1"/>
    <property type="molecule type" value="Transcribed_RNA"/>
</dbReference>
<protein>
    <submittedName>
        <fullName evidence="2">Uncharacterized protein</fullName>
    </submittedName>
</protein>
<sequence length="51" mass="6135">MHGASQGQIGIQVKRKTTRTRKKHDHFFPLFRQLYIINLSEDHTRTRKKET</sequence>
<proteinExistence type="predicted"/>
<accession>A0A2P2NA30</accession>
<dbReference type="AlphaFoldDB" id="A0A2P2NA30"/>
<evidence type="ECO:0000256" key="1">
    <source>
        <dbReference type="SAM" id="MobiDB-lite"/>
    </source>
</evidence>
<feature type="compositionally biased region" description="Basic residues" evidence="1">
    <location>
        <begin position="13"/>
        <end position="22"/>
    </location>
</feature>
<feature type="region of interest" description="Disordered" evidence="1">
    <location>
        <begin position="1"/>
        <end position="22"/>
    </location>
</feature>
<name>A0A2P2NA30_RHIMU</name>
<evidence type="ECO:0000313" key="2">
    <source>
        <dbReference type="EMBL" id="MBX39332.1"/>
    </source>
</evidence>
<organism evidence="2">
    <name type="scientific">Rhizophora mucronata</name>
    <name type="common">Asiatic mangrove</name>
    <dbReference type="NCBI Taxonomy" id="61149"/>
    <lineage>
        <taxon>Eukaryota</taxon>
        <taxon>Viridiplantae</taxon>
        <taxon>Streptophyta</taxon>
        <taxon>Embryophyta</taxon>
        <taxon>Tracheophyta</taxon>
        <taxon>Spermatophyta</taxon>
        <taxon>Magnoliopsida</taxon>
        <taxon>eudicotyledons</taxon>
        <taxon>Gunneridae</taxon>
        <taxon>Pentapetalae</taxon>
        <taxon>rosids</taxon>
        <taxon>fabids</taxon>
        <taxon>Malpighiales</taxon>
        <taxon>Rhizophoraceae</taxon>
        <taxon>Rhizophora</taxon>
    </lineage>
</organism>
<reference evidence="2" key="1">
    <citation type="submission" date="2018-02" db="EMBL/GenBank/DDBJ databases">
        <title>Rhizophora mucronata_Transcriptome.</title>
        <authorList>
            <person name="Meera S.P."/>
            <person name="Sreeshan A."/>
            <person name="Augustine A."/>
        </authorList>
    </citation>
    <scope>NUCLEOTIDE SEQUENCE</scope>
    <source>
        <tissue evidence="2">Leaf</tissue>
    </source>
</reference>